<dbReference type="EC" id="1.3.1.72" evidence="2"/>
<evidence type="ECO:0000256" key="5">
    <source>
        <dbReference type="ARBA" id="ARBA00023136"/>
    </source>
</evidence>
<evidence type="ECO:0000313" key="8">
    <source>
        <dbReference type="EMBL" id="PNS14660.1"/>
    </source>
</evidence>
<dbReference type="InterPro" id="IPR016166">
    <property type="entry name" value="FAD-bd_PCMH"/>
</dbReference>
<dbReference type="PROSITE" id="PS51387">
    <property type="entry name" value="FAD_PCMH"/>
    <property type="match status" value="1"/>
</dbReference>
<dbReference type="InterPro" id="IPR040165">
    <property type="entry name" value="Diminuto-like"/>
</dbReference>
<dbReference type="Proteomes" id="UP000243797">
    <property type="component" value="Unassembled WGS sequence"/>
</dbReference>
<dbReference type="AlphaFoldDB" id="A0A2K1QID6"/>
<feature type="region of interest" description="Disordered" evidence="6">
    <location>
        <begin position="28"/>
        <end position="57"/>
    </location>
</feature>
<keyword evidence="9" id="KW-1185">Reference proteome</keyword>
<dbReference type="SUPFAM" id="SSF56176">
    <property type="entry name" value="FAD-binding/transporter-associated domain-like"/>
    <property type="match status" value="1"/>
</dbReference>
<keyword evidence="5" id="KW-0472">Membrane</keyword>
<dbReference type="PANTHER" id="PTHR10801:SF10">
    <property type="entry name" value="FAD BINDING DOMAIN PROTEIN (AFU_ORTHOLOGUE AFUA_6G14300)"/>
    <property type="match status" value="1"/>
</dbReference>
<dbReference type="InterPro" id="IPR006094">
    <property type="entry name" value="Oxid_FAD_bind_N"/>
</dbReference>
<comment type="subcellular location">
    <subcellularLocation>
        <location evidence="1">Membrane</location>
        <topology evidence="1">Single-pass membrane protein</topology>
    </subcellularLocation>
</comment>
<dbReference type="GO" id="GO:0008202">
    <property type="term" value="P:steroid metabolic process"/>
    <property type="evidence" value="ECO:0007669"/>
    <property type="project" value="TreeGrafter"/>
</dbReference>
<reference evidence="8 9" key="1">
    <citation type="submission" date="2017-06" db="EMBL/GenBank/DDBJ databases">
        <title>Draft genome sequence of a variant of Elsinoe murrayae.</title>
        <authorList>
            <person name="Cheng Q."/>
        </authorList>
    </citation>
    <scope>NUCLEOTIDE SEQUENCE [LARGE SCALE GENOMIC DNA]</scope>
    <source>
        <strain evidence="8 9">CQ-2017a</strain>
    </source>
</reference>
<evidence type="ECO:0000256" key="3">
    <source>
        <dbReference type="ARBA" id="ARBA00022692"/>
    </source>
</evidence>
<sequence>MQSWPSLGHRLPRLSLLASRPLTIRPRFQSSQALCSPPPRRSATTSTTGPTSPMQTSHDAAVAGISSQIAAFNAQGIKYRISHGSSNSTRTAAKGTHFLDLSSLSRVLSVDVVGRTALVEPNVPMDRLVEATLPLGLVPPVVMEFPGITAGGGYAGTSGESSSFRHGWFDRTLEWAEIVLGDGRVVRAGPGEYEDLFRGAAGAVGSLGTTTLVKVRLEKARRYVEVSYLPVGSMAEAVEVTKRVVKQGEVEYVDGIVFSKGKGAVITGRLVDEPVEGTRVQKFSGKRDPWFYMHVEGIVDKARGKTTVETVPFAEYLFRYDRGGFWVAPMAFDYFRVPFNRFTRWFLDDFLHTRMMYTALQSGGAGKEIIIQDLALPMDTAAEFTDYTHDKFGIYPLWLCPLKTGPGPSFHPHLKGGRAGTEDNLMMNVGLWGWGPKPPKGVDQKKHYFDLNRDLEGRLRELGGMKWLYAKTFYPEDEFWRDHVGGRDWYDALRKKYGAQGLPSVYDKTHTNLEAEWNSGSPWKRWLLSIWPLGGIWGLYTAIKSGTYKAARASAWKSFGTLDAGASKKNV</sequence>
<protein>
    <recommendedName>
        <fullName evidence="2">Delta(24)-sterol reductase</fullName>
        <ecNumber evidence="2">1.3.1.72</ecNumber>
    </recommendedName>
</protein>
<evidence type="ECO:0000259" key="7">
    <source>
        <dbReference type="PROSITE" id="PS51387"/>
    </source>
</evidence>
<comment type="caution">
    <text evidence="8">The sequence shown here is derived from an EMBL/GenBank/DDBJ whole genome shotgun (WGS) entry which is preliminary data.</text>
</comment>
<dbReference type="Pfam" id="PF01565">
    <property type="entry name" value="FAD_binding_4"/>
    <property type="match status" value="1"/>
</dbReference>
<dbReference type="GO" id="GO:0000246">
    <property type="term" value="F:Delta24(24-1) sterol reductase activity"/>
    <property type="evidence" value="ECO:0007669"/>
    <property type="project" value="TreeGrafter"/>
</dbReference>
<feature type="domain" description="FAD-binding PCMH-type" evidence="7">
    <location>
        <begin position="48"/>
        <end position="220"/>
    </location>
</feature>
<evidence type="ECO:0000256" key="6">
    <source>
        <dbReference type="SAM" id="MobiDB-lite"/>
    </source>
</evidence>
<dbReference type="InParanoid" id="A0A2K1QID6"/>
<evidence type="ECO:0000256" key="1">
    <source>
        <dbReference type="ARBA" id="ARBA00004167"/>
    </source>
</evidence>
<dbReference type="EMBL" id="NKHZ01000082">
    <property type="protein sequence ID" value="PNS14660.1"/>
    <property type="molecule type" value="Genomic_DNA"/>
</dbReference>
<name>A0A2K1QID6_9PEZI</name>
<dbReference type="InterPro" id="IPR016169">
    <property type="entry name" value="FAD-bd_PCMH_sub2"/>
</dbReference>
<feature type="compositionally biased region" description="Low complexity" evidence="6">
    <location>
        <begin position="41"/>
        <end position="57"/>
    </location>
</feature>
<dbReference type="GO" id="GO:0016020">
    <property type="term" value="C:membrane"/>
    <property type="evidence" value="ECO:0007669"/>
    <property type="project" value="UniProtKB-SubCell"/>
</dbReference>
<dbReference type="InterPro" id="IPR036318">
    <property type="entry name" value="FAD-bd_PCMH-like_sf"/>
</dbReference>
<dbReference type="GO" id="GO:0071949">
    <property type="term" value="F:FAD binding"/>
    <property type="evidence" value="ECO:0007669"/>
    <property type="project" value="InterPro"/>
</dbReference>
<proteinExistence type="predicted"/>
<accession>A0A2K1QID6</accession>
<evidence type="ECO:0000256" key="2">
    <source>
        <dbReference type="ARBA" id="ARBA00012405"/>
    </source>
</evidence>
<dbReference type="STRING" id="2082308.A0A2K1QID6"/>
<dbReference type="OrthoDB" id="415825at2759"/>
<keyword evidence="4" id="KW-1133">Transmembrane helix</keyword>
<evidence type="ECO:0000256" key="4">
    <source>
        <dbReference type="ARBA" id="ARBA00022989"/>
    </source>
</evidence>
<organism evidence="8 9">
    <name type="scientific">Sphaceloma murrayae</name>
    <dbReference type="NCBI Taxonomy" id="2082308"/>
    <lineage>
        <taxon>Eukaryota</taxon>
        <taxon>Fungi</taxon>
        <taxon>Dikarya</taxon>
        <taxon>Ascomycota</taxon>
        <taxon>Pezizomycotina</taxon>
        <taxon>Dothideomycetes</taxon>
        <taxon>Dothideomycetidae</taxon>
        <taxon>Myriangiales</taxon>
        <taxon>Elsinoaceae</taxon>
        <taxon>Sphaceloma</taxon>
    </lineage>
</organism>
<evidence type="ECO:0000313" key="9">
    <source>
        <dbReference type="Proteomes" id="UP000243797"/>
    </source>
</evidence>
<gene>
    <name evidence="8" type="ORF">CAC42_1682</name>
</gene>
<dbReference type="PANTHER" id="PTHR10801">
    <property type="entry name" value="24-DEHYDROCHOLESTEROL REDUCTASE"/>
    <property type="match status" value="1"/>
</dbReference>
<dbReference type="GO" id="GO:0050614">
    <property type="term" value="F:Delta24-sterol reductase activity"/>
    <property type="evidence" value="ECO:0007669"/>
    <property type="project" value="UniProtKB-EC"/>
</dbReference>
<dbReference type="GO" id="GO:0005737">
    <property type="term" value="C:cytoplasm"/>
    <property type="evidence" value="ECO:0007669"/>
    <property type="project" value="TreeGrafter"/>
</dbReference>
<keyword evidence="3" id="KW-0812">Transmembrane</keyword>
<dbReference type="Gene3D" id="3.30.465.10">
    <property type="match status" value="1"/>
</dbReference>